<protein>
    <submittedName>
        <fullName evidence="1">Dimer Tnp hAT domain-containing protein</fullName>
    </submittedName>
</protein>
<gene>
    <name evidence="1" type="ORF">FWK35_00037940</name>
</gene>
<dbReference type="EMBL" id="VUJU01014041">
    <property type="protein sequence ID" value="KAF0703087.1"/>
    <property type="molecule type" value="Genomic_DNA"/>
</dbReference>
<dbReference type="Proteomes" id="UP000478052">
    <property type="component" value="Unassembled WGS sequence"/>
</dbReference>
<accession>A0A6G0VR72</accession>
<proteinExistence type="predicted"/>
<evidence type="ECO:0000313" key="1">
    <source>
        <dbReference type="EMBL" id="KAF0703087.1"/>
    </source>
</evidence>
<sequence length="50" mass="5465">MTNELVAISELLKPNSTPLEVSHFILNNDNFIPHVAVALRIILTIPVSVA</sequence>
<keyword evidence="2" id="KW-1185">Reference proteome</keyword>
<comment type="caution">
    <text evidence="1">The sequence shown here is derived from an EMBL/GenBank/DDBJ whole genome shotgun (WGS) entry which is preliminary data.</text>
</comment>
<name>A0A6G0VR72_APHCR</name>
<reference evidence="1 2" key="1">
    <citation type="submission" date="2019-08" db="EMBL/GenBank/DDBJ databases">
        <title>Whole genome of Aphis craccivora.</title>
        <authorList>
            <person name="Voronova N.V."/>
            <person name="Shulinski R.S."/>
            <person name="Bandarenka Y.V."/>
            <person name="Zhorov D.G."/>
            <person name="Warner D."/>
        </authorList>
    </citation>
    <scope>NUCLEOTIDE SEQUENCE [LARGE SCALE GENOMIC DNA]</scope>
    <source>
        <strain evidence="1">180601</strain>
        <tissue evidence="1">Whole Body</tissue>
    </source>
</reference>
<organism evidence="1 2">
    <name type="scientific">Aphis craccivora</name>
    <name type="common">Cowpea aphid</name>
    <dbReference type="NCBI Taxonomy" id="307492"/>
    <lineage>
        <taxon>Eukaryota</taxon>
        <taxon>Metazoa</taxon>
        <taxon>Ecdysozoa</taxon>
        <taxon>Arthropoda</taxon>
        <taxon>Hexapoda</taxon>
        <taxon>Insecta</taxon>
        <taxon>Pterygota</taxon>
        <taxon>Neoptera</taxon>
        <taxon>Paraneoptera</taxon>
        <taxon>Hemiptera</taxon>
        <taxon>Sternorrhyncha</taxon>
        <taxon>Aphidomorpha</taxon>
        <taxon>Aphidoidea</taxon>
        <taxon>Aphididae</taxon>
        <taxon>Aphidini</taxon>
        <taxon>Aphis</taxon>
        <taxon>Aphis</taxon>
    </lineage>
</organism>
<evidence type="ECO:0000313" key="2">
    <source>
        <dbReference type="Proteomes" id="UP000478052"/>
    </source>
</evidence>
<feature type="non-terminal residue" evidence="1">
    <location>
        <position position="50"/>
    </location>
</feature>
<dbReference type="AlphaFoldDB" id="A0A6G0VR72"/>